<name>A0A2T1FZL6_9CYAN</name>
<comment type="caution">
    <text evidence="7">The sequence shown here is derived from an EMBL/GenBank/DDBJ whole genome shotgun (WGS) entry which is preliminary data.</text>
</comment>
<dbReference type="EC" id="2.7.13.3" evidence="2"/>
<dbReference type="Pfam" id="PF02518">
    <property type="entry name" value="HATPase_c"/>
    <property type="match status" value="1"/>
</dbReference>
<evidence type="ECO:0000256" key="1">
    <source>
        <dbReference type="ARBA" id="ARBA00000085"/>
    </source>
</evidence>
<dbReference type="SUPFAM" id="SSF55874">
    <property type="entry name" value="ATPase domain of HSP90 chaperone/DNA topoisomerase II/histidine kinase"/>
    <property type="match status" value="1"/>
</dbReference>
<keyword evidence="5" id="KW-0902">Two-component regulatory system</keyword>
<dbReference type="GO" id="GO:0000160">
    <property type="term" value="P:phosphorelay signal transduction system"/>
    <property type="evidence" value="ECO:0007669"/>
    <property type="project" value="UniProtKB-KW"/>
</dbReference>
<evidence type="ECO:0000256" key="4">
    <source>
        <dbReference type="ARBA" id="ARBA00022777"/>
    </source>
</evidence>
<dbReference type="PROSITE" id="PS50109">
    <property type="entry name" value="HIS_KIN"/>
    <property type="match status" value="1"/>
</dbReference>
<dbReference type="InterPro" id="IPR050736">
    <property type="entry name" value="Sensor_HK_Regulatory"/>
</dbReference>
<dbReference type="InterPro" id="IPR003594">
    <property type="entry name" value="HATPase_dom"/>
</dbReference>
<dbReference type="Gene3D" id="3.30.565.10">
    <property type="entry name" value="Histidine kinase-like ATPase, C-terminal domain"/>
    <property type="match status" value="1"/>
</dbReference>
<comment type="catalytic activity">
    <reaction evidence="1">
        <text>ATP + protein L-histidine = ADP + protein N-phospho-L-histidine.</text>
        <dbReference type="EC" id="2.7.13.3"/>
    </reaction>
</comment>
<feature type="domain" description="Histidine kinase" evidence="6">
    <location>
        <begin position="1"/>
        <end position="167"/>
    </location>
</feature>
<proteinExistence type="predicted"/>
<dbReference type="Proteomes" id="UP000238937">
    <property type="component" value="Unassembled WGS sequence"/>
</dbReference>
<dbReference type="GO" id="GO:0004673">
    <property type="term" value="F:protein histidine kinase activity"/>
    <property type="evidence" value="ECO:0007669"/>
    <property type="project" value="UniProtKB-EC"/>
</dbReference>
<dbReference type="PRINTS" id="PR00344">
    <property type="entry name" value="BCTRLSENSOR"/>
</dbReference>
<accession>A0A2T1FZL6</accession>
<organism evidence="7 8">
    <name type="scientific">Chamaesiphon polymorphus CCALA 037</name>
    <dbReference type="NCBI Taxonomy" id="2107692"/>
    <lineage>
        <taxon>Bacteria</taxon>
        <taxon>Bacillati</taxon>
        <taxon>Cyanobacteriota</taxon>
        <taxon>Cyanophyceae</taxon>
        <taxon>Gomontiellales</taxon>
        <taxon>Chamaesiphonaceae</taxon>
        <taxon>Chamaesiphon</taxon>
    </lineage>
</organism>
<dbReference type="InterPro" id="IPR005467">
    <property type="entry name" value="His_kinase_dom"/>
</dbReference>
<evidence type="ECO:0000256" key="2">
    <source>
        <dbReference type="ARBA" id="ARBA00012438"/>
    </source>
</evidence>
<dbReference type="InterPro" id="IPR036890">
    <property type="entry name" value="HATPase_C_sf"/>
</dbReference>
<keyword evidence="4" id="KW-0418">Kinase</keyword>
<dbReference type="PANTHER" id="PTHR43711:SF31">
    <property type="entry name" value="HISTIDINE KINASE"/>
    <property type="match status" value="1"/>
</dbReference>
<evidence type="ECO:0000313" key="8">
    <source>
        <dbReference type="Proteomes" id="UP000238937"/>
    </source>
</evidence>
<dbReference type="SMART" id="SM00387">
    <property type="entry name" value="HATPase_c"/>
    <property type="match status" value="1"/>
</dbReference>
<dbReference type="PANTHER" id="PTHR43711">
    <property type="entry name" value="TWO-COMPONENT HISTIDINE KINASE"/>
    <property type="match status" value="1"/>
</dbReference>
<gene>
    <name evidence="7" type="ORF">C7B77_22765</name>
</gene>
<evidence type="ECO:0000256" key="3">
    <source>
        <dbReference type="ARBA" id="ARBA00022679"/>
    </source>
</evidence>
<sequence>MELMIDSLLLYARAGRQEAQLETFHLAEFLSEIIDSIAPPEGFKIDIQPLLPTLTTKRVFLSQVFANLISNAIKHHNSVTGNIQISAIDRPTYHEFIIKDDGPGIAPENHAKVFEIFATLKVKDNSDSTGIGLAIVKKIIETEQGTIRLESSLGEGTTFYVTWPKSHQ</sequence>
<evidence type="ECO:0000256" key="5">
    <source>
        <dbReference type="ARBA" id="ARBA00023012"/>
    </source>
</evidence>
<keyword evidence="8" id="KW-1185">Reference proteome</keyword>
<dbReference type="CDD" id="cd00075">
    <property type="entry name" value="HATPase"/>
    <property type="match status" value="1"/>
</dbReference>
<evidence type="ECO:0000259" key="6">
    <source>
        <dbReference type="PROSITE" id="PS50109"/>
    </source>
</evidence>
<reference evidence="7 8" key="1">
    <citation type="submission" date="2018-03" db="EMBL/GenBank/DDBJ databases">
        <title>The ancient ancestry and fast evolution of plastids.</title>
        <authorList>
            <person name="Moore K.R."/>
            <person name="Magnabosco C."/>
            <person name="Momper L."/>
            <person name="Gold D.A."/>
            <person name="Bosak T."/>
            <person name="Fournier G.P."/>
        </authorList>
    </citation>
    <scope>NUCLEOTIDE SEQUENCE [LARGE SCALE GENOMIC DNA]</scope>
    <source>
        <strain evidence="7 8">CCALA 037</strain>
    </source>
</reference>
<dbReference type="OrthoDB" id="9808408at2"/>
<dbReference type="EMBL" id="PVWO01000398">
    <property type="protein sequence ID" value="PSB50439.1"/>
    <property type="molecule type" value="Genomic_DNA"/>
</dbReference>
<dbReference type="AlphaFoldDB" id="A0A2T1FZL6"/>
<protein>
    <recommendedName>
        <fullName evidence="2">histidine kinase</fullName>
        <ecNumber evidence="2">2.7.13.3</ecNumber>
    </recommendedName>
</protein>
<dbReference type="InterPro" id="IPR004358">
    <property type="entry name" value="Sig_transdc_His_kin-like_C"/>
</dbReference>
<evidence type="ECO:0000313" key="7">
    <source>
        <dbReference type="EMBL" id="PSB50439.1"/>
    </source>
</evidence>
<keyword evidence="3" id="KW-0808">Transferase</keyword>